<evidence type="ECO:0000313" key="1">
    <source>
        <dbReference type="EMBL" id="VVO60508.1"/>
    </source>
</evidence>
<organism evidence="1 2">
    <name type="scientific">Pseudomonas fluorescens</name>
    <dbReference type="NCBI Taxonomy" id="294"/>
    <lineage>
        <taxon>Bacteria</taxon>
        <taxon>Pseudomonadati</taxon>
        <taxon>Pseudomonadota</taxon>
        <taxon>Gammaproteobacteria</taxon>
        <taxon>Pseudomonadales</taxon>
        <taxon>Pseudomonadaceae</taxon>
        <taxon>Pseudomonas</taxon>
    </lineage>
</organism>
<reference evidence="1 2" key="1">
    <citation type="submission" date="2019-09" db="EMBL/GenBank/DDBJ databases">
        <authorList>
            <person name="Chandra G."/>
            <person name="Truman W A."/>
        </authorList>
    </citation>
    <scope>NUCLEOTIDE SEQUENCE [LARGE SCALE GENOMIC DNA]</scope>
    <source>
        <strain evidence="1">PS847</strain>
    </source>
</reference>
<gene>
    <name evidence="1" type="ORF">PS847_00769</name>
</gene>
<sequence>MRNAICVGASLLANTSGQAASSWMTQRFREQARSHRGGVHWLEIRARHPTVGFHTIGKVFVYSEKVGAKASQP</sequence>
<evidence type="ECO:0000313" key="2">
    <source>
        <dbReference type="Proteomes" id="UP000326067"/>
    </source>
</evidence>
<dbReference type="Proteomes" id="UP000326067">
    <property type="component" value="Unassembled WGS sequence"/>
</dbReference>
<dbReference type="EMBL" id="CABVIC010000001">
    <property type="protein sequence ID" value="VVO60508.1"/>
    <property type="molecule type" value="Genomic_DNA"/>
</dbReference>
<proteinExistence type="predicted"/>
<dbReference type="AlphaFoldDB" id="A0A5E7H9E7"/>
<dbReference type="RefSeq" id="WP_191636955.1">
    <property type="nucleotide sequence ID" value="NZ_CABVIC010000001.1"/>
</dbReference>
<protein>
    <submittedName>
        <fullName evidence="1">Uncharacterized protein</fullName>
    </submittedName>
</protein>
<name>A0A5E7H9E7_PSEFL</name>
<accession>A0A5E7H9E7</accession>